<sequence>MRTYSPSTIYATKVTADYLAEYGVHTGPTFADPDTGALDPCAAAYRAITGRTPGWFTADDGAASVAVLTLNEDAMDVIRLISDHLDTEPPVDSETQTVPDYIEHLAFWVENTPPSEVIGRILRAAHAAEHATAPTIRLAA</sequence>
<keyword evidence="1" id="KW-0614">Plasmid</keyword>
<protein>
    <submittedName>
        <fullName evidence="1">Uncharacterized protein</fullName>
    </submittedName>
</protein>
<organism evidence="1">
    <name type="scientific">Streptomyces sp. W75</name>
    <dbReference type="NCBI Taxonomy" id="1170711"/>
    <lineage>
        <taxon>Bacteria</taxon>
        <taxon>Bacillati</taxon>
        <taxon>Actinomycetota</taxon>
        <taxon>Actinomycetes</taxon>
        <taxon>Kitasatosporales</taxon>
        <taxon>Streptomycetaceae</taxon>
        <taxon>Streptomyces</taxon>
    </lineage>
</organism>
<evidence type="ECO:0000313" key="1">
    <source>
        <dbReference type="EMBL" id="AFH75244.1"/>
    </source>
</evidence>
<reference evidence="1" key="1">
    <citation type="submission" date="2011-12" db="EMBL/GenBank/DDBJ databases">
        <title>Complete nucleotide sequence of Streptomyces circular plasmid pCQ4.</title>
        <authorList>
            <person name="Cheng Q."/>
            <person name="Tian X."/>
            <person name="Qin Z."/>
        </authorList>
    </citation>
    <scope>NUCLEOTIDE SEQUENCE</scope>
    <source>
        <strain evidence="1">W75</strain>
        <plasmid evidence="1">pCQ4</plasmid>
    </source>
</reference>
<accession>I0CEN1</accession>
<dbReference type="RefSeq" id="WP_015061058.1">
    <property type="nucleotide sequence ID" value="NC_019307.1"/>
</dbReference>
<name>I0CEN1_9ACTN</name>
<dbReference type="EMBL" id="JQ340175">
    <property type="protein sequence ID" value="AFH75244.1"/>
    <property type="molecule type" value="Genomic_DNA"/>
</dbReference>
<proteinExistence type="predicted"/>
<gene>
    <name evidence="1" type="ORF">pCQ4.119</name>
</gene>
<geneLocation type="plasmid" evidence="1">
    <name>pCQ4</name>
</geneLocation>
<dbReference type="AlphaFoldDB" id="I0CEN1"/>